<comment type="catalytic activity">
    <reaction evidence="1 6">
        <text>6-phospho-D-glucono-1,5-lactone + H2O = 6-phospho-D-gluconate + H(+)</text>
        <dbReference type="Rhea" id="RHEA:12556"/>
        <dbReference type="ChEBI" id="CHEBI:15377"/>
        <dbReference type="ChEBI" id="CHEBI:15378"/>
        <dbReference type="ChEBI" id="CHEBI:57955"/>
        <dbReference type="ChEBI" id="CHEBI:58759"/>
        <dbReference type="EC" id="3.1.1.31"/>
    </reaction>
</comment>
<keyword evidence="5" id="KW-0378">Hydrolase</keyword>
<dbReference type="InterPro" id="IPR006148">
    <property type="entry name" value="Glc/Gal-6P_isomerase"/>
</dbReference>
<reference evidence="8" key="1">
    <citation type="submission" date="2021-03" db="EMBL/GenBank/DDBJ databases">
        <authorList>
            <person name="Li Z."/>
            <person name="Yang C."/>
        </authorList>
    </citation>
    <scope>NUCLEOTIDE SEQUENCE</scope>
    <source>
        <strain evidence="8">Dzin_1.0</strain>
        <tissue evidence="8">Leaf</tissue>
    </source>
</reference>
<evidence type="ECO:0000259" key="7">
    <source>
        <dbReference type="Pfam" id="PF01182"/>
    </source>
</evidence>
<comment type="caution">
    <text evidence="8">The sequence shown here is derived from an EMBL/GenBank/DDBJ whole genome shotgun (WGS) entry which is preliminary data.</text>
</comment>
<dbReference type="Pfam" id="PF01182">
    <property type="entry name" value="Glucosamine_iso"/>
    <property type="match status" value="1"/>
</dbReference>
<gene>
    <name evidence="8" type="ORF">J5N97_025384</name>
</gene>
<dbReference type="EC" id="3.1.1.31" evidence="6"/>
<dbReference type="EMBL" id="JAGGNH010000007">
    <property type="protein sequence ID" value="KAJ0968467.1"/>
    <property type="molecule type" value="Genomic_DNA"/>
</dbReference>
<protein>
    <recommendedName>
        <fullName evidence="6">Probable 6-phosphogluconolactonase</fullName>
        <ecNumber evidence="6">3.1.1.31</ecNumber>
    </recommendedName>
</protein>
<evidence type="ECO:0000256" key="3">
    <source>
        <dbReference type="ARBA" id="ARBA00004961"/>
    </source>
</evidence>
<dbReference type="PANTHER" id="PTHR11054:SF22">
    <property type="entry name" value="6-PHOSPHOGLUCONOLACTONASE 3, CHLOROPLASTIC"/>
    <property type="match status" value="1"/>
</dbReference>
<dbReference type="AlphaFoldDB" id="A0A9D5C864"/>
<proteinExistence type="inferred from homology"/>
<dbReference type="GO" id="GO:0006098">
    <property type="term" value="P:pentose-phosphate shunt"/>
    <property type="evidence" value="ECO:0007669"/>
    <property type="project" value="InterPro"/>
</dbReference>
<dbReference type="CDD" id="cd01400">
    <property type="entry name" value="6PGL"/>
    <property type="match status" value="1"/>
</dbReference>
<dbReference type="Gene3D" id="3.40.50.1360">
    <property type="match status" value="1"/>
</dbReference>
<dbReference type="PANTHER" id="PTHR11054">
    <property type="entry name" value="6-PHOSPHOGLUCONOLACTONASE"/>
    <property type="match status" value="1"/>
</dbReference>
<dbReference type="NCBIfam" id="TIGR01198">
    <property type="entry name" value="pgl"/>
    <property type="match status" value="1"/>
</dbReference>
<comment type="function">
    <text evidence="2">Hydrolysis of 6-phosphogluconolactone to 6-phosphogluconate.</text>
</comment>
<organism evidence="8 9">
    <name type="scientific">Dioscorea zingiberensis</name>
    <dbReference type="NCBI Taxonomy" id="325984"/>
    <lineage>
        <taxon>Eukaryota</taxon>
        <taxon>Viridiplantae</taxon>
        <taxon>Streptophyta</taxon>
        <taxon>Embryophyta</taxon>
        <taxon>Tracheophyta</taxon>
        <taxon>Spermatophyta</taxon>
        <taxon>Magnoliopsida</taxon>
        <taxon>Liliopsida</taxon>
        <taxon>Dioscoreales</taxon>
        <taxon>Dioscoreaceae</taxon>
        <taxon>Dioscorea</taxon>
    </lineage>
</organism>
<evidence type="ECO:0000256" key="6">
    <source>
        <dbReference type="RuleBase" id="RU365095"/>
    </source>
</evidence>
<dbReference type="OrthoDB" id="432544at2759"/>
<keyword evidence="9" id="KW-1185">Reference proteome</keyword>
<dbReference type="FunFam" id="3.40.50.1360:FF:000009">
    <property type="entry name" value="Probable 6-phosphogluconolactonase"/>
    <property type="match status" value="1"/>
</dbReference>
<comment type="similarity">
    <text evidence="4 6">Belongs to the glucosamine/galactosamine-6-phosphate isomerase family. 6-phosphogluconolactonase subfamily.</text>
</comment>
<evidence type="ECO:0000313" key="8">
    <source>
        <dbReference type="EMBL" id="KAJ0968467.1"/>
    </source>
</evidence>
<evidence type="ECO:0000256" key="1">
    <source>
        <dbReference type="ARBA" id="ARBA00000832"/>
    </source>
</evidence>
<evidence type="ECO:0000256" key="2">
    <source>
        <dbReference type="ARBA" id="ARBA00002681"/>
    </source>
</evidence>
<evidence type="ECO:0000256" key="5">
    <source>
        <dbReference type="ARBA" id="ARBA00022801"/>
    </source>
</evidence>
<sequence length="326" mass="35419">MCSSAISLASTALSSQLRRSPSLPPILRSALKAQSSIYTGRCFAPRSITCRRIDHRRRSAMASTPIKVSKGNQEVLIFENEEALSVSLAKLTAELSEKYASDRGAFTVVLSGGSLIKSLRKLSESPYVDSVNWAKWHVFWVDERVVPKDHPDCNYKLAYDGFLSKVPIPPGQVYAINDSLSAEGAADDYETCLKHLVNTGVLKLSTTTGFPKFDLMLLGMGPDGHIASLFPGHPLLNEKQRWVTHITNSPKPPPERITFTFPVINASANIALVVTGAGKASVVQKALGSDNNSSDLLPVEMVSLDEGEFTWFTDKDAASKLPNASL</sequence>
<name>A0A9D5C864_9LILI</name>
<comment type="pathway">
    <text evidence="3">Carbohydrate degradation; pentose phosphate pathway; D-ribulose 5-phosphate from D-glucose 6-phosphate (oxidative stage): step 2/3.</text>
</comment>
<evidence type="ECO:0000256" key="4">
    <source>
        <dbReference type="ARBA" id="ARBA00010662"/>
    </source>
</evidence>
<evidence type="ECO:0000313" key="9">
    <source>
        <dbReference type="Proteomes" id="UP001085076"/>
    </source>
</evidence>
<dbReference type="SUPFAM" id="SSF100950">
    <property type="entry name" value="NagB/RpiA/CoA transferase-like"/>
    <property type="match status" value="1"/>
</dbReference>
<dbReference type="InterPro" id="IPR039104">
    <property type="entry name" value="6PGL"/>
</dbReference>
<dbReference type="GO" id="GO:0017057">
    <property type="term" value="F:6-phosphogluconolactonase activity"/>
    <property type="evidence" value="ECO:0007669"/>
    <property type="project" value="UniProtKB-EC"/>
</dbReference>
<dbReference type="InterPro" id="IPR005900">
    <property type="entry name" value="6-phosphogluconolactonase_DevB"/>
</dbReference>
<dbReference type="Proteomes" id="UP001085076">
    <property type="component" value="Miscellaneous, Linkage group lg07"/>
</dbReference>
<reference evidence="8" key="2">
    <citation type="journal article" date="2022" name="Hortic Res">
        <title>The genome of Dioscorea zingiberensis sheds light on the biosynthesis, origin and evolution of the medicinally important diosgenin saponins.</title>
        <authorList>
            <person name="Li Y."/>
            <person name="Tan C."/>
            <person name="Li Z."/>
            <person name="Guo J."/>
            <person name="Li S."/>
            <person name="Chen X."/>
            <person name="Wang C."/>
            <person name="Dai X."/>
            <person name="Yang H."/>
            <person name="Song W."/>
            <person name="Hou L."/>
            <person name="Xu J."/>
            <person name="Tong Z."/>
            <person name="Xu A."/>
            <person name="Yuan X."/>
            <person name="Wang W."/>
            <person name="Yang Q."/>
            <person name="Chen L."/>
            <person name="Sun Z."/>
            <person name="Wang K."/>
            <person name="Pan B."/>
            <person name="Chen J."/>
            <person name="Bao Y."/>
            <person name="Liu F."/>
            <person name="Qi X."/>
            <person name="Gang D.R."/>
            <person name="Wen J."/>
            <person name="Li J."/>
        </authorList>
    </citation>
    <scope>NUCLEOTIDE SEQUENCE</scope>
    <source>
        <strain evidence="8">Dzin_1.0</strain>
    </source>
</reference>
<accession>A0A9D5C864</accession>
<dbReference type="GO" id="GO:0005737">
    <property type="term" value="C:cytoplasm"/>
    <property type="evidence" value="ECO:0007669"/>
    <property type="project" value="UniProtKB-ARBA"/>
</dbReference>
<dbReference type="GO" id="GO:0005975">
    <property type="term" value="P:carbohydrate metabolic process"/>
    <property type="evidence" value="ECO:0007669"/>
    <property type="project" value="InterPro"/>
</dbReference>
<dbReference type="InterPro" id="IPR037171">
    <property type="entry name" value="NagB/RpiA_transferase-like"/>
</dbReference>
<feature type="domain" description="Glucosamine/galactosamine-6-phosphate isomerase" evidence="7">
    <location>
        <begin position="80"/>
        <end position="311"/>
    </location>
</feature>